<reference evidence="4" key="1">
    <citation type="journal article" date="2019" name="Int. J. Syst. Evol. Microbiol.">
        <title>The Global Catalogue of Microorganisms (GCM) 10K type strain sequencing project: providing services to taxonomists for standard genome sequencing and annotation.</title>
        <authorList>
            <consortium name="The Broad Institute Genomics Platform"/>
            <consortium name="The Broad Institute Genome Sequencing Center for Infectious Disease"/>
            <person name="Wu L."/>
            <person name="Ma J."/>
        </authorList>
    </citation>
    <scope>NUCLEOTIDE SEQUENCE [LARGE SCALE GENOMIC DNA]</scope>
    <source>
        <strain evidence="4">JCM 18204</strain>
    </source>
</reference>
<dbReference type="Pfam" id="PF20410">
    <property type="entry name" value="X-Tfes_XVIPCD"/>
    <property type="match status" value="1"/>
</dbReference>
<evidence type="ECO:0000313" key="3">
    <source>
        <dbReference type="EMBL" id="GAA4791139.1"/>
    </source>
</evidence>
<dbReference type="PANTHER" id="PTHR13361:SF1">
    <property type="entry name" value="WW DOMAIN-BINDING PROTEIN 11"/>
    <property type="match status" value="1"/>
</dbReference>
<protein>
    <recommendedName>
        <fullName evidence="2">X-Tfes XVIPCD domain-containing protein</fullName>
    </recommendedName>
</protein>
<organism evidence="3 4">
    <name type="scientific">Lysobacter hankyongensis</name>
    <dbReference type="NCBI Taxonomy" id="1176535"/>
    <lineage>
        <taxon>Bacteria</taxon>
        <taxon>Pseudomonadati</taxon>
        <taxon>Pseudomonadota</taxon>
        <taxon>Gammaproteobacteria</taxon>
        <taxon>Lysobacterales</taxon>
        <taxon>Lysobacteraceae</taxon>
        <taxon>Lysobacter</taxon>
    </lineage>
</organism>
<dbReference type="PANTHER" id="PTHR13361">
    <property type="entry name" value="WW DOMAIN-BINDING PROTEIN 11"/>
    <property type="match status" value="1"/>
</dbReference>
<keyword evidence="4" id="KW-1185">Reference proteome</keyword>
<gene>
    <name evidence="3" type="ORF">GCM10023307_15630</name>
</gene>
<dbReference type="Proteomes" id="UP001499959">
    <property type="component" value="Unassembled WGS sequence"/>
</dbReference>
<feature type="region of interest" description="Disordered" evidence="1">
    <location>
        <begin position="1"/>
        <end position="83"/>
    </location>
</feature>
<proteinExistence type="predicted"/>
<feature type="compositionally biased region" description="Polar residues" evidence="1">
    <location>
        <begin position="547"/>
        <end position="562"/>
    </location>
</feature>
<dbReference type="InterPro" id="IPR046519">
    <property type="entry name" value="X-Tfes_XVIPCD"/>
</dbReference>
<accession>A0ABP9B645</accession>
<feature type="region of interest" description="Disordered" evidence="1">
    <location>
        <begin position="547"/>
        <end position="574"/>
    </location>
</feature>
<evidence type="ECO:0000259" key="2">
    <source>
        <dbReference type="Pfam" id="PF20410"/>
    </source>
</evidence>
<evidence type="ECO:0000256" key="1">
    <source>
        <dbReference type="SAM" id="MobiDB-lite"/>
    </source>
</evidence>
<feature type="domain" description="X-Tfes XVIPCD" evidence="2">
    <location>
        <begin position="458"/>
        <end position="552"/>
    </location>
</feature>
<evidence type="ECO:0000313" key="4">
    <source>
        <dbReference type="Proteomes" id="UP001499959"/>
    </source>
</evidence>
<sequence>MQRSPDVIGGEQPQPQDAAPHEPVPDAPAPPPGPPPGPLPDAPIGAPVPGPPIPDPPVPDPPAPPLAVVPEAPAPPPPRPTLTDLLDAYEAAQPADPAHGRAALEHAIEASPVLKTKLQEAIAAGHLDSFRFVAADDGAGGSYSPGEKSMNLNAGSFRNEPNLVFVLGHETQHALSLQGQAPAYDTALTAAIGLRADNNNAPTSRAAPRDYTDVVRDVVEGTRREEAQAHIGGFNALASYVRHERHLDRAPTVREMYDTAPGRMSDFINVTGLIWKDYTMKPGLVREADGSMALSDGNIDRMKVYYADKFPGTFGPNGLMDYRNQAIFNAWKEIHTAETGYGQHRSILAASAATGPDGQLAPDYAPVQHAYKIDFAALGASPAILKFPAGGIVDVVDTNYAVATRLQSGAPMEDPEIQALRAAVDPTLTAAVARPDAMRALGRRNAIDLPADIEAPAPEPALLQQSRKALEALGPNGGLGDPKAFENAAAALAAQAQTSGLTAIDHVVKSTGGERLIAVQGQDPSAADARLAAVEVAQAVRQPAEQSLQALQGAQTPAQTPTVDPPQPGKGMSM</sequence>
<dbReference type="EMBL" id="BAABJE010000005">
    <property type="protein sequence ID" value="GAA4791139.1"/>
    <property type="molecule type" value="Genomic_DNA"/>
</dbReference>
<feature type="compositionally biased region" description="Pro residues" evidence="1">
    <location>
        <begin position="25"/>
        <end position="80"/>
    </location>
</feature>
<name>A0ABP9B645_9GAMM</name>
<comment type="caution">
    <text evidence="3">The sequence shown here is derived from an EMBL/GenBank/DDBJ whole genome shotgun (WGS) entry which is preliminary data.</text>
</comment>